<evidence type="ECO:0000313" key="2">
    <source>
        <dbReference type="Proteomes" id="UP000198711"/>
    </source>
</evidence>
<reference evidence="1 2" key="1">
    <citation type="submission" date="2016-10" db="EMBL/GenBank/DDBJ databases">
        <authorList>
            <person name="Varghese N."/>
            <person name="Submissions S."/>
        </authorList>
    </citation>
    <scope>NUCLEOTIDE SEQUENCE [LARGE SCALE GENOMIC DNA]</scope>
    <source>
        <strain evidence="1 2">DSM 25353</strain>
    </source>
</reference>
<keyword evidence="2" id="KW-1185">Reference proteome</keyword>
<dbReference type="EMBL" id="FNNO01000008">
    <property type="protein sequence ID" value="SDX02331.1"/>
    <property type="molecule type" value="Genomic_DNA"/>
</dbReference>
<accession>A0A8X8IHK0</accession>
<dbReference type="RefSeq" id="WP_092723895.1">
    <property type="nucleotide sequence ID" value="NZ_FNNO01000008.1"/>
</dbReference>
<dbReference type="AlphaFoldDB" id="A0A8X8IHK0"/>
<name>A0A8X8IHK0_9BACT</name>
<sequence>MKEMILCGWWLLLVAACSNKYESIKASAPKQELSFNKDTVRIRERDTTNALWTDRGRLTIYCKDPDHQLNLLRDDTCSSVHVLYRGNEIKAGQSLPLMDSIQVFVFADVPGMCLLDFLLTDRLGRTMQKSVVVDCRSNQRPAAHFMWWAEAQTQPQSWPYVIDASTSSKPDGLITRYDFSVNGQWMSSTQSVFKWIFHAKGEQVVGLSVTDDLGQASDTVYQKINVQ</sequence>
<protein>
    <submittedName>
        <fullName evidence="1">Uncharacterized protein</fullName>
    </submittedName>
</protein>
<gene>
    <name evidence="1" type="ORF">SAMN05444410_10862</name>
</gene>
<dbReference type="PROSITE" id="PS51257">
    <property type="entry name" value="PROKAR_LIPOPROTEIN"/>
    <property type="match status" value="1"/>
</dbReference>
<dbReference type="Gene3D" id="2.60.40.10">
    <property type="entry name" value="Immunoglobulins"/>
    <property type="match status" value="1"/>
</dbReference>
<organism evidence="1 2">
    <name type="scientific">Hydrobacter penzbergensis</name>
    <dbReference type="NCBI Taxonomy" id="1235997"/>
    <lineage>
        <taxon>Bacteria</taxon>
        <taxon>Pseudomonadati</taxon>
        <taxon>Bacteroidota</taxon>
        <taxon>Chitinophagia</taxon>
        <taxon>Chitinophagales</taxon>
        <taxon>Chitinophagaceae</taxon>
        <taxon>Hydrobacter</taxon>
    </lineage>
</organism>
<comment type="caution">
    <text evidence="1">The sequence shown here is derived from an EMBL/GenBank/DDBJ whole genome shotgun (WGS) entry which is preliminary data.</text>
</comment>
<dbReference type="InterPro" id="IPR035986">
    <property type="entry name" value="PKD_dom_sf"/>
</dbReference>
<dbReference type="Proteomes" id="UP000198711">
    <property type="component" value="Unassembled WGS sequence"/>
</dbReference>
<dbReference type="SUPFAM" id="SSF49299">
    <property type="entry name" value="PKD domain"/>
    <property type="match status" value="1"/>
</dbReference>
<evidence type="ECO:0000313" key="1">
    <source>
        <dbReference type="EMBL" id="SDX02331.1"/>
    </source>
</evidence>
<proteinExistence type="predicted"/>
<dbReference type="InterPro" id="IPR013783">
    <property type="entry name" value="Ig-like_fold"/>
</dbReference>